<feature type="transmembrane region" description="Helical" evidence="13 14">
    <location>
        <begin position="465"/>
        <end position="484"/>
    </location>
</feature>
<feature type="transmembrane region" description="Helical" evidence="13 14">
    <location>
        <begin position="529"/>
        <end position="554"/>
    </location>
</feature>
<dbReference type="AlphaFoldDB" id="A0A9P8Q951"/>
<feature type="transmembrane region" description="Helical" evidence="13 14">
    <location>
        <begin position="62"/>
        <end position="81"/>
    </location>
</feature>
<comment type="function">
    <text evidence="13 14">Catalyzes the first step of the methylation pathway of phosphatidylcholine biosynthesis, the SAM-dependent methylation of phosphatidylethanolamine (PE) to phosphatidylmonomethylethanolamine (PMME).</text>
</comment>
<comment type="caution">
    <text evidence="13 14">Lacks conserved residue(s) required for the propagation of feature annotation.</text>
</comment>
<evidence type="ECO:0000256" key="1">
    <source>
        <dbReference type="ARBA" id="ARBA00004127"/>
    </source>
</evidence>
<keyword evidence="7 13" id="KW-0256">Endoplasmic reticulum</keyword>
<feature type="transmembrane region" description="Helical" evidence="13 14">
    <location>
        <begin position="354"/>
        <end position="376"/>
    </location>
</feature>
<dbReference type="Proteomes" id="UP000774326">
    <property type="component" value="Unassembled WGS sequence"/>
</dbReference>
<dbReference type="GO" id="GO:0006656">
    <property type="term" value="P:phosphatidylcholine biosynthetic process"/>
    <property type="evidence" value="ECO:0007669"/>
    <property type="project" value="UniProtKB-UniRule"/>
</dbReference>
<evidence type="ECO:0000256" key="7">
    <source>
        <dbReference type="ARBA" id="ARBA00022824"/>
    </source>
</evidence>
<evidence type="ECO:0000256" key="12">
    <source>
        <dbReference type="ARBA" id="ARBA00023264"/>
    </source>
</evidence>
<feature type="transmembrane region" description="Helical" evidence="13 14">
    <location>
        <begin position="93"/>
        <end position="115"/>
    </location>
</feature>
<evidence type="ECO:0000256" key="11">
    <source>
        <dbReference type="ARBA" id="ARBA00023209"/>
    </source>
</evidence>
<dbReference type="HAMAP" id="MF_03217">
    <property type="entry name" value="PEMT"/>
    <property type="match status" value="1"/>
</dbReference>
<keyword evidence="11 13" id="KW-0594">Phospholipid biosynthesis</keyword>
<dbReference type="InterPro" id="IPR016219">
    <property type="entry name" value="Phosphatid-EA_MeTrfase_fun"/>
</dbReference>
<dbReference type="OrthoDB" id="4583at2759"/>
<evidence type="ECO:0000256" key="8">
    <source>
        <dbReference type="ARBA" id="ARBA00022989"/>
    </source>
</evidence>
<evidence type="ECO:0000256" key="10">
    <source>
        <dbReference type="ARBA" id="ARBA00023136"/>
    </source>
</evidence>
<evidence type="ECO:0000256" key="2">
    <source>
        <dbReference type="ARBA" id="ARBA00022516"/>
    </source>
</evidence>
<dbReference type="PROSITE" id="PS51598">
    <property type="entry name" value="SAM_CHO2"/>
    <property type="match status" value="1"/>
</dbReference>
<dbReference type="Gene3D" id="1.20.120.1630">
    <property type="match status" value="1"/>
</dbReference>
<evidence type="ECO:0000313" key="17">
    <source>
        <dbReference type="Proteomes" id="UP000774326"/>
    </source>
</evidence>
<protein>
    <recommendedName>
        <fullName evidence="13 14">Phosphatidylethanolamine N-methyltransferase</fullName>
        <shortName evidence="13">PE methyltransferase</shortName>
        <shortName evidence="13 14">PEAMT</shortName>
        <shortName evidence="13">PEMT</shortName>
        <ecNumber evidence="13 14">2.1.1.17</ecNumber>
    </recommendedName>
</protein>
<feature type="region of interest" description="Disordered" evidence="15">
    <location>
        <begin position="1"/>
        <end position="25"/>
    </location>
</feature>
<keyword evidence="9 13" id="KW-0443">Lipid metabolism</keyword>
<keyword evidence="6 13" id="KW-0812">Transmembrane</keyword>
<comment type="caution">
    <text evidence="16">The sequence shown here is derived from an EMBL/GenBank/DDBJ whole genome shotgun (WGS) entry which is preliminary data.</text>
</comment>
<comment type="catalytic activity">
    <reaction evidence="13 14">
        <text>a 1,2-diacyl-sn-glycero-3-phosphoethanolamine + S-adenosyl-L-methionine = a 1,2-diacyl-sn-glycero-3-phospho-N-methylethanolamine + S-adenosyl-L-homocysteine + H(+)</text>
        <dbReference type="Rhea" id="RHEA:11164"/>
        <dbReference type="ChEBI" id="CHEBI:15378"/>
        <dbReference type="ChEBI" id="CHEBI:57856"/>
        <dbReference type="ChEBI" id="CHEBI:59789"/>
        <dbReference type="ChEBI" id="CHEBI:64573"/>
        <dbReference type="ChEBI" id="CHEBI:64612"/>
        <dbReference type="EC" id="2.1.1.17"/>
    </reaction>
</comment>
<dbReference type="EMBL" id="JAEUBG010002057">
    <property type="protein sequence ID" value="KAH3685317.1"/>
    <property type="molecule type" value="Genomic_DNA"/>
</dbReference>
<keyword evidence="4 13" id="KW-0808">Transferase</keyword>
<keyword evidence="17" id="KW-1185">Reference proteome</keyword>
<reference evidence="16" key="2">
    <citation type="submission" date="2021-01" db="EMBL/GenBank/DDBJ databases">
        <authorList>
            <person name="Schikora-Tamarit M.A."/>
        </authorList>
    </citation>
    <scope>NUCLEOTIDE SEQUENCE</scope>
    <source>
        <strain evidence="16">CBS2887</strain>
    </source>
</reference>
<name>A0A9P8Q951_WICPI</name>
<evidence type="ECO:0000256" key="5">
    <source>
        <dbReference type="ARBA" id="ARBA00022691"/>
    </source>
</evidence>
<evidence type="ECO:0000256" key="13">
    <source>
        <dbReference type="HAMAP-Rule" id="MF_03217"/>
    </source>
</evidence>
<evidence type="ECO:0000256" key="14">
    <source>
        <dbReference type="RuleBase" id="RU361122"/>
    </source>
</evidence>
<keyword evidence="12 13" id="KW-1208">Phospholipid metabolism</keyword>
<keyword evidence="5 13" id="KW-0949">S-adenosyl-L-methionine</keyword>
<keyword evidence="3 13" id="KW-0489">Methyltransferase</keyword>
<dbReference type="PANTHER" id="PTHR32138">
    <property type="entry name" value="PHOSPHATIDYLETHANOLAMINE N-METHYLTRANSFERASE"/>
    <property type="match status" value="1"/>
</dbReference>
<gene>
    <name evidence="16" type="ORF">WICPIJ_003714</name>
</gene>
<dbReference type="EC" id="2.1.1.17" evidence="13 14"/>
<proteinExistence type="inferred from homology"/>
<evidence type="ECO:0000256" key="15">
    <source>
        <dbReference type="SAM" id="MobiDB-lite"/>
    </source>
</evidence>
<dbReference type="InterPro" id="IPR007318">
    <property type="entry name" value="Phopholipid_MeTrfase"/>
</dbReference>
<evidence type="ECO:0000256" key="9">
    <source>
        <dbReference type="ARBA" id="ARBA00023098"/>
    </source>
</evidence>
<dbReference type="GO" id="GO:0032259">
    <property type="term" value="P:methylation"/>
    <property type="evidence" value="ECO:0007669"/>
    <property type="project" value="UniProtKB-KW"/>
</dbReference>
<dbReference type="Pfam" id="PF04191">
    <property type="entry name" value="PEMT"/>
    <property type="match status" value="2"/>
</dbReference>
<evidence type="ECO:0000256" key="4">
    <source>
        <dbReference type="ARBA" id="ARBA00022679"/>
    </source>
</evidence>
<dbReference type="GO" id="GO:0005789">
    <property type="term" value="C:endoplasmic reticulum membrane"/>
    <property type="evidence" value="ECO:0007669"/>
    <property type="project" value="UniProtKB-SubCell"/>
</dbReference>
<keyword evidence="10 13" id="KW-0472">Membrane</keyword>
<sequence length="868" mass="98061">MSLHKTKSTTESVRRSTKKSKGGELAAVTATMGRTSSGLTFQVPETHDMVSSLFDPRLRKSYCEILIILSLFVNLIIYWVLPSQTIVEQNVRIGVFLGLYVFWRFAYNLGIGLVLQNQSKFDTLVKFATKEKLFEKSTAHGDSYTWLQRFARMELESKMGNDYDISGVPVEFNTWLLFRQFVDLILMQDFTTYMFLVWCCGVSTQSVKLSNLTVLDYGRYLFGGVLVLLNLWIKIDAHRVVKDYAWYWGDFFFLQDSELIFDGVFNLFPHPMYSVGYVGYYGFALITESYLVLWASLFGHGLQFVFLSLVEEPHIEKIYGSEETDSSYKESEFLIEKTENYIKPLTVFKNFKPILRLSDGLLLVLTALVFVSPFVFDHNNDNVTLGFFVVALLTKVLQSVAVGYILSTQSTDKTWTKLFLSHGLDNITAFSNWQVFYNSSLVLTYATLLSLTLREVLNGQYKTDSTFLPIRLIVGLFLICLQTWTSSYILSSIGEFGWFYGDFFLSLAGSKTTLTKSGIYRYLNNPERFLGIAGVWGLWLITNSKYVFVLAFIWSLNTTLFINFVENPHMIKVYGEQQVAKNVSGVALTLGKYVPQSAKSILDTFNSGATSFISGNLKKIRSQSESHYSSTALKQLSRPHFAANSTEYQLQVANLSQDDKYFLGQSTPLIVSWEAPKTHNVQDWIGLYKVVNTGESRSVTKISSMGKWLPVHEGSYGDGTAAAAVDITLSSAGQLNFDLKLSGFEEGVYEFRYNHGDSHKVLCISKPFEINIAELEVTGSSNSSELAETLLTLINSIPVRQGQGKIPSIDKYVDYSKRSDFQLILKIIRKSTNFGISGELVVSLGTLSRISERIIKAKRILEEFNTAD</sequence>
<keyword evidence="2 13" id="KW-0444">Lipid biosynthesis</keyword>
<accession>A0A9P8Q951</accession>
<evidence type="ECO:0000313" key="16">
    <source>
        <dbReference type="EMBL" id="KAH3685317.1"/>
    </source>
</evidence>
<dbReference type="PIRSF" id="PIRSF000383">
    <property type="entry name" value="PEAMT"/>
    <property type="match status" value="1"/>
</dbReference>
<feature type="transmembrane region" description="Helical" evidence="13 14">
    <location>
        <begin position="278"/>
        <end position="299"/>
    </location>
</feature>
<feature type="transmembrane region" description="Helical" evidence="13 14">
    <location>
        <begin position="383"/>
        <end position="406"/>
    </location>
</feature>
<comment type="subcellular location">
    <subcellularLocation>
        <location evidence="1">Endomembrane system</location>
        <topology evidence="1">Multi-pass membrane protein</topology>
    </subcellularLocation>
    <subcellularLocation>
        <location evidence="13 14">Endoplasmic reticulum membrane</location>
        <topology evidence="13 14">Multi-pass membrane protein</topology>
    </subcellularLocation>
</comment>
<evidence type="ECO:0000256" key="6">
    <source>
        <dbReference type="ARBA" id="ARBA00022692"/>
    </source>
</evidence>
<organism evidence="16 17">
    <name type="scientific">Wickerhamomyces pijperi</name>
    <name type="common">Yeast</name>
    <name type="synonym">Pichia pijperi</name>
    <dbReference type="NCBI Taxonomy" id="599730"/>
    <lineage>
        <taxon>Eukaryota</taxon>
        <taxon>Fungi</taxon>
        <taxon>Dikarya</taxon>
        <taxon>Ascomycota</taxon>
        <taxon>Saccharomycotina</taxon>
        <taxon>Saccharomycetes</taxon>
        <taxon>Phaffomycetales</taxon>
        <taxon>Wickerhamomycetaceae</taxon>
        <taxon>Wickerhamomyces</taxon>
    </lineage>
</organism>
<dbReference type="PANTHER" id="PTHR32138:SF0">
    <property type="entry name" value="PHOSPHATIDYLETHANOLAMINE N-METHYLTRANSFERASE"/>
    <property type="match status" value="1"/>
</dbReference>
<comment type="similarity">
    <text evidence="13 14">Belongs to the class VI-like SAM-binding methyltransferase superfamily. CHO2 family.</text>
</comment>
<evidence type="ECO:0000256" key="3">
    <source>
        <dbReference type="ARBA" id="ARBA00022603"/>
    </source>
</evidence>
<keyword evidence="8 13" id="KW-1133">Transmembrane helix</keyword>
<dbReference type="Gene3D" id="2.60.40.2840">
    <property type="match status" value="1"/>
</dbReference>
<comment type="pathway">
    <text evidence="13 14">Phospholipid metabolism; phosphatidylcholine biosynthesis.</text>
</comment>
<dbReference type="GO" id="GO:0004608">
    <property type="term" value="F:phosphatidylethanolamine N-methyltransferase activity"/>
    <property type="evidence" value="ECO:0007669"/>
    <property type="project" value="UniProtKB-UniRule"/>
</dbReference>
<reference evidence="16" key="1">
    <citation type="journal article" date="2021" name="Open Biol.">
        <title>Shared evolutionary footprints suggest mitochondrial oxidative damage underlies multiple complex I losses in fungi.</title>
        <authorList>
            <person name="Schikora-Tamarit M.A."/>
            <person name="Marcet-Houben M."/>
            <person name="Nosek J."/>
            <person name="Gabaldon T."/>
        </authorList>
    </citation>
    <scope>NUCLEOTIDE SEQUENCE</scope>
    <source>
        <strain evidence="16">CBS2887</strain>
    </source>
</reference>
<feature type="transmembrane region" description="Helical" evidence="13 14">
    <location>
        <begin position="435"/>
        <end position="453"/>
    </location>
</feature>